<sequence>MSWVRFWPALPPSLATSSPCPVRRVTIVPAVRKAAGIPLMRACAFAVCGWSLDARLAEKDIARLLAEGSQRVSSRIGFATKFLQRAGMDGSQSRVIRFVAHIQDTFVKETHTPSNAARSTTGAAPGSPDRPLMA</sequence>
<protein>
    <submittedName>
        <fullName evidence="2">Uncharacterized protein</fullName>
    </submittedName>
</protein>
<dbReference type="AlphaFoldDB" id="A0A067MWK5"/>
<reference evidence="3" key="1">
    <citation type="journal article" date="2014" name="Proc. Natl. Acad. Sci. U.S.A.">
        <title>Extensive sampling of basidiomycete genomes demonstrates inadequacy of the white-rot/brown-rot paradigm for wood decay fungi.</title>
        <authorList>
            <person name="Riley R."/>
            <person name="Salamov A.A."/>
            <person name="Brown D.W."/>
            <person name="Nagy L.G."/>
            <person name="Floudas D."/>
            <person name="Held B.W."/>
            <person name="Levasseur A."/>
            <person name="Lombard V."/>
            <person name="Morin E."/>
            <person name="Otillar R."/>
            <person name="Lindquist E.A."/>
            <person name="Sun H."/>
            <person name="LaButti K.M."/>
            <person name="Schmutz J."/>
            <person name="Jabbour D."/>
            <person name="Luo H."/>
            <person name="Baker S.E."/>
            <person name="Pisabarro A.G."/>
            <person name="Walton J.D."/>
            <person name="Blanchette R.A."/>
            <person name="Henrissat B."/>
            <person name="Martin F."/>
            <person name="Cullen D."/>
            <person name="Hibbett D.S."/>
            <person name="Grigoriev I.V."/>
        </authorList>
    </citation>
    <scope>NUCLEOTIDE SEQUENCE [LARGE SCALE GENOMIC DNA]</scope>
    <source>
        <strain evidence="3">FD-172 SS1</strain>
    </source>
</reference>
<evidence type="ECO:0000256" key="1">
    <source>
        <dbReference type="SAM" id="MobiDB-lite"/>
    </source>
</evidence>
<name>A0A067MWK5_BOTB1</name>
<proteinExistence type="predicted"/>
<dbReference type="InParanoid" id="A0A067MWK5"/>
<dbReference type="Proteomes" id="UP000027195">
    <property type="component" value="Unassembled WGS sequence"/>
</dbReference>
<accession>A0A067MWK5</accession>
<gene>
    <name evidence="2" type="ORF">BOTBODRAFT_275889</name>
</gene>
<feature type="compositionally biased region" description="Polar residues" evidence="1">
    <location>
        <begin position="112"/>
        <end position="122"/>
    </location>
</feature>
<keyword evidence="3" id="KW-1185">Reference proteome</keyword>
<evidence type="ECO:0000313" key="2">
    <source>
        <dbReference type="EMBL" id="KDQ15911.1"/>
    </source>
</evidence>
<feature type="region of interest" description="Disordered" evidence="1">
    <location>
        <begin position="110"/>
        <end position="134"/>
    </location>
</feature>
<dbReference type="HOGENOM" id="CLU_1895855_0_0_1"/>
<evidence type="ECO:0000313" key="3">
    <source>
        <dbReference type="Proteomes" id="UP000027195"/>
    </source>
</evidence>
<organism evidence="2 3">
    <name type="scientific">Botryobasidium botryosum (strain FD-172 SS1)</name>
    <dbReference type="NCBI Taxonomy" id="930990"/>
    <lineage>
        <taxon>Eukaryota</taxon>
        <taxon>Fungi</taxon>
        <taxon>Dikarya</taxon>
        <taxon>Basidiomycota</taxon>
        <taxon>Agaricomycotina</taxon>
        <taxon>Agaricomycetes</taxon>
        <taxon>Cantharellales</taxon>
        <taxon>Botryobasidiaceae</taxon>
        <taxon>Botryobasidium</taxon>
    </lineage>
</organism>
<dbReference type="EMBL" id="KL198030">
    <property type="protein sequence ID" value="KDQ15911.1"/>
    <property type="molecule type" value="Genomic_DNA"/>
</dbReference>